<proteinExistence type="predicted"/>
<dbReference type="Gene3D" id="3.40.630.30">
    <property type="match status" value="1"/>
</dbReference>
<dbReference type="InterPro" id="IPR052742">
    <property type="entry name" value="Mito_N-acetyltransferase"/>
</dbReference>
<keyword evidence="2" id="KW-1185">Reference proteome</keyword>
<evidence type="ECO:0000313" key="1">
    <source>
        <dbReference type="EMBL" id="QLQ81446.1"/>
    </source>
</evidence>
<evidence type="ECO:0000313" key="2">
    <source>
        <dbReference type="Proteomes" id="UP000510647"/>
    </source>
</evidence>
<dbReference type="OrthoDB" id="10264707at2759"/>
<evidence type="ECO:0008006" key="3">
    <source>
        <dbReference type="Google" id="ProtNLM"/>
    </source>
</evidence>
<dbReference type="InterPro" id="IPR016181">
    <property type="entry name" value="Acyl_CoA_acyltransferase"/>
</dbReference>
<sequence>MSTDRLRNGPVFDKPLVKTIEPLQFKLVGSDSVATAFPIFNSTDVPDSLIEFMLEEFNLEIDKGQTYPQLERLSKQEFINYWFASFCVIVLQTDKTIIEETSDWQSTLLGTFYIKPNYMARCSHNCNGAFLVNHRQRNRKIGYRLAQLYLRWAPLLGYKYSVFNLVFATNIASWRIWDNFKFDRIGLIPRAAILKGYDQPIDAIMYGKDLTQIEPDLLVMD</sequence>
<accession>A0A7H9HX49</accession>
<dbReference type="PANTHER" id="PTHR43138:SF1">
    <property type="entry name" value="N-ACETYLTRANSFERASE ACA1"/>
    <property type="match status" value="1"/>
</dbReference>
<dbReference type="PANTHER" id="PTHR43138">
    <property type="entry name" value="ACETYLTRANSFERASE, GNAT FAMILY"/>
    <property type="match status" value="1"/>
</dbReference>
<dbReference type="EMBL" id="CP059272">
    <property type="protein sequence ID" value="QLQ81446.1"/>
    <property type="molecule type" value="Genomic_DNA"/>
</dbReference>
<dbReference type="Proteomes" id="UP000510647">
    <property type="component" value="Chromosome 6"/>
</dbReference>
<dbReference type="AlphaFoldDB" id="A0A7H9HX49"/>
<organism evidence="1 2">
    <name type="scientific">Torulaspora globosa</name>
    <dbReference type="NCBI Taxonomy" id="48254"/>
    <lineage>
        <taxon>Eukaryota</taxon>
        <taxon>Fungi</taxon>
        <taxon>Dikarya</taxon>
        <taxon>Ascomycota</taxon>
        <taxon>Saccharomycotina</taxon>
        <taxon>Saccharomycetes</taxon>
        <taxon>Saccharomycetales</taxon>
        <taxon>Saccharomycetaceae</taxon>
        <taxon>Torulaspora</taxon>
    </lineage>
</organism>
<protein>
    <recommendedName>
        <fullName evidence="3">N-acetyltransferase domain-containing protein</fullName>
    </recommendedName>
</protein>
<gene>
    <name evidence="1" type="ORF">HG537_0F02070</name>
</gene>
<reference evidence="1 2" key="1">
    <citation type="submission" date="2020-06" db="EMBL/GenBank/DDBJ databases">
        <title>The yeast mating-type switching endonuclease HO is a domesticated member of an unorthodox homing genetic element family.</title>
        <authorList>
            <person name="Coughlan A.Y."/>
            <person name="Lombardi L."/>
            <person name="Braun-Galleani S."/>
            <person name="Martos A.R."/>
            <person name="Galeote V."/>
            <person name="Bigey F."/>
            <person name="Dequin S."/>
            <person name="Byrne K.P."/>
            <person name="Wolfe K.H."/>
        </authorList>
    </citation>
    <scope>NUCLEOTIDE SEQUENCE [LARGE SCALE GENOMIC DNA]</scope>
    <source>
        <strain evidence="1 2">CBS2947</strain>
    </source>
</reference>
<dbReference type="GO" id="GO:0005634">
    <property type="term" value="C:nucleus"/>
    <property type="evidence" value="ECO:0007669"/>
    <property type="project" value="TreeGrafter"/>
</dbReference>
<name>A0A7H9HX49_9SACH</name>
<dbReference type="SUPFAM" id="SSF55729">
    <property type="entry name" value="Acyl-CoA N-acyltransferases (Nat)"/>
    <property type="match status" value="1"/>
</dbReference>